<dbReference type="SUPFAM" id="SSF88713">
    <property type="entry name" value="Glycoside hydrolase/deacetylase"/>
    <property type="match status" value="1"/>
</dbReference>
<evidence type="ECO:0000256" key="13">
    <source>
        <dbReference type="ARBA" id="ARBA00023136"/>
    </source>
</evidence>
<evidence type="ECO:0000256" key="21">
    <source>
        <dbReference type="ARBA" id="ARBA00048494"/>
    </source>
</evidence>
<evidence type="ECO:0000256" key="1">
    <source>
        <dbReference type="ARBA" id="ARBA00001941"/>
    </source>
</evidence>
<keyword evidence="5" id="KW-1003">Cell membrane</keyword>
<sequence>ECQPYYWAPSGQASSQFPTNWQPAQIVNGDQDAENLWNSIQSVVPSDVEVKGTQPASLMGDFSGYNYASDDPDCWWTYSKCDTPKHQGIPADIITVPEPDTLGYGFDDGPNCSHNAFYDFLESKNQKATMFYIGSNVQNWPLQAQRAVTDGHQICVHTWSHRYMTSLTSEEVFAEFYYTKKMINLVTGVTPLCWRPPYGDVDDRVRAIANALNLSTIVWQSDSFDWEAGTDGYTDQMVYDNYDTLIAQAQNGTFSSQGTIMLTHELNNFTMQTAVDYYDKLAGAFKHLVPIAVGYNQTDPYVESNVTLPTFEQCMFSSVVVAILRTLTIPRI</sequence>
<accession>A0A5M3MFA5</accession>
<gene>
    <name evidence="23" type="ORF">CONPUDRAFT_62102</name>
</gene>
<evidence type="ECO:0000256" key="7">
    <source>
        <dbReference type="ARBA" id="ARBA00022525"/>
    </source>
</evidence>
<reference evidence="24" key="1">
    <citation type="journal article" date="2012" name="Science">
        <title>The Paleozoic origin of enzymatic lignin decomposition reconstructed from 31 fungal genomes.</title>
        <authorList>
            <person name="Floudas D."/>
            <person name="Binder M."/>
            <person name="Riley R."/>
            <person name="Barry K."/>
            <person name="Blanchette R.A."/>
            <person name="Henrissat B."/>
            <person name="Martinez A.T."/>
            <person name="Otillar R."/>
            <person name="Spatafora J.W."/>
            <person name="Yadav J.S."/>
            <person name="Aerts A."/>
            <person name="Benoit I."/>
            <person name="Boyd A."/>
            <person name="Carlson A."/>
            <person name="Copeland A."/>
            <person name="Coutinho P.M."/>
            <person name="de Vries R.P."/>
            <person name="Ferreira P."/>
            <person name="Findley K."/>
            <person name="Foster B."/>
            <person name="Gaskell J."/>
            <person name="Glotzer D."/>
            <person name="Gorecki P."/>
            <person name="Heitman J."/>
            <person name="Hesse C."/>
            <person name="Hori C."/>
            <person name="Igarashi K."/>
            <person name="Jurgens J.A."/>
            <person name="Kallen N."/>
            <person name="Kersten P."/>
            <person name="Kohler A."/>
            <person name="Kuees U."/>
            <person name="Kumar T.K.A."/>
            <person name="Kuo A."/>
            <person name="LaButti K."/>
            <person name="Larrondo L.F."/>
            <person name="Lindquist E."/>
            <person name="Ling A."/>
            <person name="Lombard V."/>
            <person name="Lucas S."/>
            <person name="Lundell T."/>
            <person name="Martin R."/>
            <person name="McLaughlin D.J."/>
            <person name="Morgenstern I."/>
            <person name="Morin E."/>
            <person name="Murat C."/>
            <person name="Nagy L.G."/>
            <person name="Nolan M."/>
            <person name="Ohm R.A."/>
            <person name="Patyshakuliyeva A."/>
            <person name="Rokas A."/>
            <person name="Ruiz-Duenas F.J."/>
            <person name="Sabat G."/>
            <person name="Salamov A."/>
            <person name="Samejima M."/>
            <person name="Schmutz J."/>
            <person name="Slot J.C."/>
            <person name="St John F."/>
            <person name="Stenlid J."/>
            <person name="Sun H."/>
            <person name="Sun S."/>
            <person name="Syed K."/>
            <person name="Tsang A."/>
            <person name="Wiebenga A."/>
            <person name="Young D."/>
            <person name="Pisabarro A."/>
            <person name="Eastwood D.C."/>
            <person name="Martin F."/>
            <person name="Cullen D."/>
            <person name="Grigoriev I.V."/>
            <person name="Hibbett D.S."/>
        </authorList>
    </citation>
    <scope>NUCLEOTIDE SEQUENCE [LARGE SCALE GENOMIC DNA]</scope>
    <source>
        <strain evidence="24">RWD-64-598 SS2</strain>
    </source>
</reference>
<evidence type="ECO:0000256" key="16">
    <source>
        <dbReference type="ARBA" id="ARBA00023285"/>
    </source>
</evidence>
<keyword evidence="19" id="KW-0624">Polysaccharide degradation</keyword>
<dbReference type="GO" id="GO:0071555">
    <property type="term" value="P:cell wall organization"/>
    <property type="evidence" value="ECO:0007669"/>
    <property type="project" value="UniProtKB-KW"/>
</dbReference>
<evidence type="ECO:0000256" key="9">
    <source>
        <dbReference type="ARBA" id="ARBA00022723"/>
    </source>
</evidence>
<keyword evidence="11" id="KW-0378">Hydrolase</keyword>
<evidence type="ECO:0000256" key="5">
    <source>
        <dbReference type="ARBA" id="ARBA00022475"/>
    </source>
</evidence>
<feature type="non-terminal residue" evidence="23">
    <location>
        <position position="1"/>
    </location>
</feature>
<dbReference type="OMA" id="PISACYN"/>
<organism evidence="23 24">
    <name type="scientific">Coniophora puteana (strain RWD-64-598)</name>
    <name type="common">Brown rot fungus</name>
    <dbReference type="NCBI Taxonomy" id="741705"/>
    <lineage>
        <taxon>Eukaryota</taxon>
        <taxon>Fungi</taxon>
        <taxon>Dikarya</taxon>
        <taxon>Basidiomycota</taxon>
        <taxon>Agaricomycotina</taxon>
        <taxon>Agaricomycetes</taxon>
        <taxon>Agaricomycetidae</taxon>
        <taxon>Boletales</taxon>
        <taxon>Coniophorineae</taxon>
        <taxon>Coniophoraceae</taxon>
        <taxon>Coniophora</taxon>
    </lineage>
</organism>
<dbReference type="Pfam" id="PF01522">
    <property type="entry name" value="Polysacc_deac_1"/>
    <property type="match status" value="1"/>
</dbReference>
<keyword evidence="18" id="KW-0961">Cell wall biogenesis/degradation</keyword>
<dbReference type="GO" id="GO:0098552">
    <property type="term" value="C:side of membrane"/>
    <property type="evidence" value="ECO:0007669"/>
    <property type="project" value="UniProtKB-KW"/>
</dbReference>
<dbReference type="PANTHER" id="PTHR10587">
    <property type="entry name" value="GLYCOSYL TRANSFERASE-RELATED"/>
    <property type="match status" value="1"/>
</dbReference>
<evidence type="ECO:0000313" key="24">
    <source>
        <dbReference type="Proteomes" id="UP000053558"/>
    </source>
</evidence>
<evidence type="ECO:0000256" key="18">
    <source>
        <dbReference type="ARBA" id="ARBA00023316"/>
    </source>
</evidence>
<keyword evidence="16" id="KW-0170">Cobalt</keyword>
<keyword evidence="15" id="KW-0119">Carbohydrate metabolism</keyword>
<protein>
    <recommendedName>
        <fullName evidence="20">chitin deacetylase</fullName>
        <ecNumber evidence="20">3.5.1.41</ecNumber>
    </recommendedName>
</protein>
<dbReference type="EMBL" id="JH711583">
    <property type="protein sequence ID" value="EIW77610.1"/>
    <property type="molecule type" value="Genomic_DNA"/>
</dbReference>
<dbReference type="FunFam" id="3.20.20.370:FF:000004">
    <property type="entry name" value="Related to Chitin deacetylase"/>
    <property type="match status" value="1"/>
</dbReference>
<evidence type="ECO:0000256" key="4">
    <source>
        <dbReference type="ARBA" id="ARBA00010973"/>
    </source>
</evidence>
<evidence type="ECO:0000256" key="12">
    <source>
        <dbReference type="ARBA" id="ARBA00023024"/>
    </source>
</evidence>
<keyword evidence="24" id="KW-1185">Reference proteome</keyword>
<evidence type="ECO:0000256" key="11">
    <source>
        <dbReference type="ARBA" id="ARBA00022801"/>
    </source>
</evidence>
<dbReference type="InterPro" id="IPR011330">
    <property type="entry name" value="Glyco_hydro/deAcase_b/a-brl"/>
</dbReference>
<name>A0A5M3MFA5_CONPW</name>
<comment type="subcellular location">
    <subcellularLocation>
        <location evidence="3">Cell membrane</location>
        <topology evidence="3">Lipid-anchor</topology>
        <topology evidence="3">GPI-anchor</topology>
    </subcellularLocation>
    <subcellularLocation>
        <location evidence="2">Secreted</location>
        <location evidence="2">Cell wall</location>
    </subcellularLocation>
</comment>
<evidence type="ECO:0000256" key="10">
    <source>
        <dbReference type="ARBA" id="ARBA00022729"/>
    </source>
</evidence>
<dbReference type="CDD" id="cd10952">
    <property type="entry name" value="CE4_MrCDA_like"/>
    <property type="match status" value="1"/>
</dbReference>
<evidence type="ECO:0000256" key="19">
    <source>
        <dbReference type="ARBA" id="ARBA00023326"/>
    </source>
</evidence>
<evidence type="ECO:0000256" key="20">
    <source>
        <dbReference type="ARBA" id="ARBA00024056"/>
    </source>
</evidence>
<evidence type="ECO:0000256" key="2">
    <source>
        <dbReference type="ARBA" id="ARBA00004191"/>
    </source>
</evidence>
<keyword evidence="9" id="KW-0479">Metal-binding</keyword>
<evidence type="ECO:0000259" key="22">
    <source>
        <dbReference type="PROSITE" id="PS51677"/>
    </source>
</evidence>
<keyword evidence="17" id="KW-0449">Lipoprotein</keyword>
<dbReference type="GO" id="GO:0000272">
    <property type="term" value="P:polysaccharide catabolic process"/>
    <property type="evidence" value="ECO:0007669"/>
    <property type="project" value="UniProtKB-KW"/>
</dbReference>
<keyword evidence="6" id="KW-0134">Cell wall</keyword>
<dbReference type="GO" id="GO:0005886">
    <property type="term" value="C:plasma membrane"/>
    <property type="evidence" value="ECO:0007669"/>
    <property type="project" value="UniProtKB-SubCell"/>
</dbReference>
<evidence type="ECO:0000256" key="14">
    <source>
        <dbReference type="ARBA" id="ARBA00023180"/>
    </source>
</evidence>
<evidence type="ECO:0000256" key="15">
    <source>
        <dbReference type="ARBA" id="ARBA00023277"/>
    </source>
</evidence>
<comment type="cofactor">
    <cofactor evidence="1">
        <name>Co(2+)</name>
        <dbReference type="ChEBI" id="CHEBI:48828"/>
    </cofactor>
</comment>
<dbReference type="GO" id="GO:0046872">
    <property type="term" value="F:metal ion binding"/>
    <property type="evidence" value="ECO:0007669"/>
    <property type="project" value="UniProtKB-KW"/>
</dbReference>
<keyword evidence="7" id="KW-0964">Secreted</keyword>
<evidence type="ECO:0000256" key="3">
    <source>
        <dbReference type="ARBA" id="ARBA00004609"/>
    </source>
</evidence>
<dbReference type="OrthoDB" id="407355at2759"/>
<feature type="domain" description="NodB homology" evidence="22">
    <location>
        <begin position="100"/>
        <end position="294"/>
    </location>
</feature>
<keyword evidence="10" id="KW-0732">Signal</keyword>
<dbReference type="PANTHER" id="PTHR10587:SF98">
    <property type="entry name" value="CHITIN DEACETYLASE"/>
    <property type="match status" value="1"/>
</dbReference>
<keyword evidence="13" id="KW-0472">Membrane</keyword>
<dbReference type="GO" id="GO:0009272">
    <property type="term" value="P:fungal-type cell wall biogenesis"/>
    <property type="evidence" value="ECO:0007669"/>
    <property type="project" value="UniProtKB-ARBA"/>
</dbReference>
<dbReference type="GO" id="GO:0006032">
    <property type="term" value="P:chitin catabolic process"/>
    <property type="evidence" value="ECO:0007669"/>
    <property type="project" value="UniProtKB-KW"/>
</dbReference>
<evidence type="ECO:0000313" key="23">
    <source>
        <dbReference type="EMBL" id="EIW77610.1"/>
    </source>
</evidence>
<comment type="caution">
    <text evidence="23">The sequence shown here is derived from an EMBL/GenBank/DDBJ whole genome shotgun (WGS) entry which is preliminary data.</text>
</comment>
<dbReference type="KEGG" id="cput:CONPUDRAFT_62102"/>
<dbReference type="Gene3D" id="3.20.20.370">
    <property type="entry name" value="Glycoside hydrolase/deacetylase"/>
    <property type="match status" value="1"/>
</dbReference>
<dbReference type="EC" id="3.5.1.41" evidence="20"/>
<dbReference type="Proteomes" id="UP000053558">
    <property type="component" value="Unassembled WGS sequence"/>
</dbReference>
<dbReference type="GO" id="GO:0004099">
    <property type="term" value="F:chitin deacetylase activity"/>
    <property type="evidence" value="ECO:0007669"/>
    <property type="project" value="UniProtKB-EC"/>
</dbReference>
<keyword evidence="14" id="KW-0325">Glycoprotein</keyword>
<evidence type="ECO:0000256" key="6">
    <source>
        <dbReference type="ARBA" id="ARBA00022512"/>
    </source>
</evidence>
<dbReference type="RefSeq" id="XP_007771812.1">
    <property type="nucleotide sequence ID" value="XM_007773622.1"/>
</dbReference>
<dbReference type="InterPro" id="IPR050248">
    <property type="entry name" value="Polysacc_deacetylase_ArnD"/>
</dbReference>
<dbReference type="PROSITE" id="PS51677">
    <property type="entry name" value="NODB"/>
    <property type="match status" value="1"/>
</dbReference>
<evidence type="ECO:0000256" key="8">
    <source>
        <dbReference type="ARBA" id="ARBA00022622"/>
    </source>
</evidence>
<dbReference type="InterPro" id="IPR002509">
    <property type="entry name" value="NODB_dom"/>
</dbReference>
<proteinExistence type="inferred from homology"/>
<comment type="catalytic activity">
    <reaction evidence="21">
        <text>[(1-&gt;4)-N-acetyl-beta-D-glucosaminyl](n) + n H2O = chitosan + n acetate</text>
        <dbReference type="Rhea" id="RHEA:10464"/>
        <dbReference type="Rhea" id="RHEA-COMP:9593"/>
        <dbReference type="Rhea" id="RHEA-COMP:9597"/>
        <dbReference type="ChEBI" id="CHEBI:15377"/>
        <dbReference type="ChEBI" id="CHEBI:17029"/>
        <dbReference type="ChEBI" id="CHEBI:30089"/>
        <dbReference type="ChEBI" id="CHEBI:57704"/>
        <dbReference type="EC" id="3.5.1.41"/>
    </reaction>
    <physiologicalReaction direction="left-to-right" evidence="21">
        <dbReference type="Rhea" id="RHEA:10465"/>
    </physiologicalReaction>
</comment>
<keyword evidence="8" id="KW-0336">GPI-anchor</keyword>
<comment type="similarity">
    <text evidence="4">Belongs to the polysaccharide deacetylase family.</text>
</comment>
<evidence type="ECO:0000256" key="17">
    <source>
        <dbReference type="ARBA" id="ARBA00023288"/>
    </source>
</evidence>
<dbReference type="AlphaFoldDB" id="A0A5M3MFA5"/>
<keyword evidence="12" id="KW-0146">Chitin degradation</keyword>
<dbReference type="GeneID" id="19208208"/>